<gene>
    <name evidence="9" type="primary">npcC_2</name>
    <name evidence="9" type="ORF">DEVEQU_00939</name>
</gene>
<evidence type="ECO:0000256" key="6">
    <source>
        <dbReference type="ARBA" id="ARBA00023004"/>
    </source>
</evidence>
<evidence type="ECO:0000313" key="10">
    <source>
        <dbReference type="Proteomes" id="UP000268844"/>
    </source>
</evidence>
<dbReference type="InterPro" id="IPR000627">
    <property type="entry name" value="Intradiol_dOase_C"/>
</dbReference>
<keyword evidence="3" id="KW-0479">Metal-binding</keyword>
<dbReference type="GO" id="GO:0047074">
    <property type="term" value="F:4-hydroxycatechol 1,2-dioxygenase activity"/>
    <property type="evidence" value="ECO:0007669"/>
    <property type="project" value="UniProtKB-EC"/>
</dbReference>
<dbReference type="Gene3D" id="2.60.130.10">
    <property type="entry name" value="Aromatic compound dioxygenase"/>
    <property type="match status" value="1"/>
</dbReference>
<dbReference type="AlphaFoldDB" id="A0A447I8F7"/>
<dbReference type="InterPro" id="IPR015889">
    <property type="entry name" value="Intradiol_dOase_core"/>
</dbReference>
<evidence type="ECO:0000256" key="5">
    <source>
        <dbReference type="ARBA" id="ARBA00023002"/>
    </source>
</evidence>
<organism evidence="9 10">
    <name type="scientific">Devosia equisanguinis</name>
    <dbReference type="NCBI Taxonomy" id="2490941"/>
    <lineage>
        <taxon>Bacteria</taxon>
        <taxon>Pseudomonadati</taxon>
        <taxon>Pseudomonadota</taxon>
        <taxon>Alphaproteobacteria</taxon>
        <taxon>Hyphomicrobiales</taxon>
        <taxon>Devosiaceae</taxon>
        <taxon>Devosia</taxon>
    </lineage>
</organism>
<accession>A0A447I8F7</accession>
<dbReference type="Pfam" id="PF00775">
    <property type="entry name" value="Dioxygenase_C"/>
    <property type="match status" value="1"/>
</dbReference>
<dbReference type="EC" id="1.13.11.37" evidence="9"/>
<protein>
    <submittedName>
        <fullName evidence="9">Hydroxyquinol 1,2-dioxygenase</fullName>
        <ecNumber evidence="9">1.13.11.37</ecNumber>
    </submittedName>
</protein>
<dbReference type="InterPro" id="IPR039390">
    <property type="entry name" value="1_2-HQD/HQD"/>
</dbReference>
<proteinExistence type="inferred from homology"/>
<dbReference type="InterPro" id="IPR050770">
    <property type="entry name" value="Intradiol_RC_Dioxygenase"/>
</dbReference>
<dbReference type="EMBL" id="UZWD01000015">
    <property type="protein sequence ID" value="VDS03810.1"/>
    <property type="molecule type" value="Genomic_DNA"/>
</dbReference>
<evidence type="ECO:0000259" key="8">
    <source>
        <dbReference type="Pfam" id="PF04444"/>
    </source>
</evidence>
<dbReference type="GO" id="GO:0018576">
    <property type="term" value="F:catechol 1,2-dioxygenase activity"/>
    <property type="evidence" value="ECO:0007669"/>
    <property type="project" value="InterPro"/>
</dbReference>
<dbReference type="PANTHER" id="PTHR33711">
    <property type="entry name" value="DIOXYGENASE, PUTATIVE (AFU_ORTHOLOGUE AFUA_2G02910)-RELATED"/>
    <property type="match status" value="1"/>
</dbReference>
<dbReference type="RefSeq" id="WP_126149410.1">
    <property type="nucleotide sequence ID" value="NZ_JBHTMH010000001.1"/>
</dbReference>
<dbReference type="GO" id="GO:0009712">
    <property type="term" value="P:catechol-containing compound metabolic process"/>
    <property type="evidence" value="ECO:0007669"/>
    <property type="project" value="InterPro"/>
</dbReference>
<keyword evidence="5 9" id="KW-0560">Oxidoreductase</keyword>
<evidence type="ECO:0000256" key="3">
    <source>
        <dbReference type="ARBA" id="ARBA00022723"/>
    </source>
</evidence>
<dbReference type="OrthoDB" id="9800887at2"/>
<feature type="domain" description="Catechol dioxygenase N-terminal" evidence="8">
    <location>
        <begin position="26"/>
        <end position="99"/>
    </location>
</feature>
<dbReference type="PANTHER" id="PTHR33711:SF7">
    <property type="entry name" value="INTRADIOL RING-CLEAVAGE DIOXYGENASES DOMAIN-CONTAINING PROTEIN-RELATED"/>
    <property type="match status" value="1"/>
</dbReference>
<dbReference type="GO" id="GO:0008199">
    <property type="term" value="F:ferric iron binding"/>
    <property type="evidence" value="ECO:0007669"/>
    <property type="project" value="InterPro"/>
</dbReference>
<dbReference type="Pfam" id="PF04444">
    <property type="entry name" value="Dioxygenase_N"/>
    <property type="match status" value="1"/>
</dbReference>
<evidence type="ECO:0000313" key="9">
    <source>
        <dbReference type="EMBL" id="VDS03810.1"/>
    </source>
</evidence>
<feature type="domain" description="Intradiol ring-cleavage dioxygenases" evidence="7">
    <location>
        <begin position="123"/>
        <end position="265"/>
    </location>
</feature>
<reference evidence="9 10" key="1">
    <citation type="submission" date="2018-12" db="EMBL/GenBank/DDBJ databases">
        <authorList>
            <person name="Criscuolo A."/>
        </authorList>
    </citation>
    <scope>NUCLEOTIDE SEQUENCE [LARGE SCALE GENOMIC DNA]</scope>
    <source>
        <strain evidence="9">ACIP1116281</strain>
    </source>
</reference>
<comment type="cofactor">
    <cofactor evidence="1">
        <name>Fe(3+)</name>
        <dbReference type="ChEBI" id="CHEBI:29034"/>
    </cofactor>
</comment>
<sequence>MTAQTLKSDANALTEEVVASFANAENPRLREVLQSLVRHLHAFALDVNLSMSEWETAIGFLTQTGHMCDDKRQEFILLSDTLGFSMLVDAINHRSMEGTTETTVLGPFYVPPLKERPHGSDIAGASQGTPLHVSAQVLTPDGKPIADAWVDVWQSDDDGYYDVQKPGQEENLRARFRTDAEGRLSFWSIVPTFYPIPHDGPVGKMLEAVGRHPYRPAHIHFMIGKDGYDTLVTHLFIAGDDYLHSDAVFGVKEQLIVNLTDEEAGWNASGERIGAHKSLDHTFGLRPAAAAS</sequence>
<evidence type="ECO:0000256" key="4">
    <source>
        <dbReference type="ARBA" id="ARBA00022964"/>
    </source>
</evidence>
<dbReference type="CDD" id="cd03461">
    <property type="entry name" value="1_2-HQD"/>
    <property type="match status" value="1"/>
</dbReference>
<evidence type="ECO:0000259" key="7">
    <source>
        <dbReference type="Pfam" id="PF00775"/>
    </source>
</evidence>
<comment type="similarity">
    <text evidence="2">Belongs to the intradiol ring-cleavage dioxygenase family.</text>
</comment>
<keyword evidence="10" id="KW-1185">Reference proteome</keyword>
<evidence type="ECO:0000256" key="1">
    <source>
        <dbReference type="ARBA" id="ARBA00001965"/>
    </source>
</evidence>
<dbReference type="SUPFAM" id="SSF49482">
    <property type="entry name" value="Aromatic compound dioxygenase"/>
    <property type="match status" value="1"/>
</dbReference>
<keyword evidence="4 9" id="KW-0223">Dioxygenase</keyword>
<dbReference type="InterPro" id="IPR007535">
    <property type="entry name" value="Catechol_dOase_N"/>
</dbReference>
<dbReference type="Proteomes" id="UP000268844">
    <property type="component" value="Unassembled WGS sequence"/>
</dbReference>
<keyword evidence="6" id="KW-0408">Iron</keyword>
<name>A0A447I8F7_9HYPH</name>
<evidence type="ECO:0000256" key="2">
    <source>
        <dbReference type="ARBA" id="ARBA00007825"/>
    </source>
</evidence>